<dbReference type="EMBL" id="JBANFI010000003">
    <property type="protein sequence ID" value="MFK7160704.1"/>
    <property type="molecule type" value="Genomic_DNA"/>
</dbReference>
<protein>
    <recommendedName>
        <fullName evidence="4">Heme exporter protein D</fullName>
    </recommendedName>
</protein>
<keyword evidence="1" id="KW-1133">Transmembrane helix</keyword>
<sequence length="41" mass="4543">MYLDKYVIASLVLVAVMVVASVWSIKKLKSVMAEDQAKADK</sequence>
<dbReference type="RefSeq" id="WP_405338670.1">
    <property type="nucleotide sequence ID" value="NZ_JBANFI010000003.1"/>
</dbReference>
<evidence type="ECO:0000313" key="3">
    <source>
        <dbReference type="Proteomes" id="UP001621714"/>
    </source>
</evidence>
<dbReference type="Proteomes" id="UP001621714">
    <property type="component" value="Unassembled WGS sequence"/>
</dbReference>
<keyword evidence="3" id="KW-1185">Reference proteome</keyword>
<evidence type="ECO:0000313" key="2">
    <source>
        <dbReference type="EMBL" id="MFK7160704.1"/>
    </source>
</evidence>
<reference evidence="2 3" key="1">
    <citation type="submission" date="2024-02" db="EMBL/GenBank/DDBJ databases">
        <title>Marinospirillum sp. MEB 164 isolated from Lonar lake sediment.</title>
        <authorList>
            <person name="Joshi A."/>
            <person name="Thite S."/>
        </authorList>
    </citation>
    <scope>NUCLEOTIDE SEQUENCE [LARGE SCALE GENOMIC DNA]</scope>
    <source>
        <strain evidence="2 3">MEB164</strain>
    </source>
</reference>
<feature type="transmembrane region" description="Helical" evidence="1">
    <location>
        <begin position="6"/>
        <end position="25"/>
    </location>
</feature>
<keyword evidence="1" id="KW-0472">Membrane</keyword>
<keyword evidence="1" id="KW-0812">Transmembrane</keyword>
<gene>
    <name evidence="2" type="ORF">V6U78_06600</name>
</gene>
<evidence type="ECO:0000256" key="1">
    <source>
        <dbReference type="SAM" id="Phobius"/>
    </source>
</evidence>
<evidence type="ECO:0008006" key="4">
    <source>
        <dbReference type="Google" id="ProtNLM"/>
    </source>
</evidence>
<organism evidence="2 3">
    <name type="scientific">Marinospirillum alkalitolerans</name>
    <dbReference type="NCBI Taxonomy" id="3123374"/>
    <lineage>
        <taxon>Bacteria</taxon>
        <taxon>Pseudomonadati</taxon>
        <taxon>Pseudomonadota</taxon>
        <taxon>Gammaproteobacteria</taxon>
        <taxon>Oceanospirillales</taxon>
        <taxon>Oceanospirillaceae</taxon>
        <taxon>Marinospirillum</taxon>
    </lineage>
</organism>
<name>A0ABW8PXU1_9GAMM</name>
<accession>A0ABW8PXU1</accession>
<proteinExistence type="predicted"/>
<comment type="caution">
    <text evidence="2">The sequence shown here is derived from an EMBL/GenBank/DDBJ whole genome shotgun (WGS) entry which is preliminary data.</text>
</comment>